<comment type="subcellular location">
    <subcellularLocation>
        <location evidence="1">Cell membrane</location>
        <topology evidence="1">Multi-pass membrane protein</topology>
    </subcellularLocation>
</comment>
<protein>
    <recommendedName>
        <fullName evidence="8">Flippase-like domain-containing protein</fullName>
    </recommendedName>
</protein>
<gene>
    <name evidence="7" type="ORF">METZ01_LOCUS102202</name>
</gene>
<evidence type="ECO:0008006" key="8">
    <source>
        <dbReference type="Google" id="ProtNLM"/>
    </source>
</evidence>
<dbReference type="InterPro" id="IPR022791">
    <property type="entry name" value="L-PG_synthase/AglD"/>
</dbReference>
<evidence type="ECO:0000256" key="2">
    <source>
        <dbReference type="ARBA" id="ARBA00022475"/>
    </source>
</evidence>
<evidence type="ECO:0000256" key="4">
    <source>
        <dbReference type="ARBA" id="ARBA00022989"/>
    </source>
</evidence>
<dbReference type="EMBL" id="UINC01011154">
    <property type="protein sequence ID" value="SVA49348.1"/>
    <property type="molecule type" value="Genomic_DNA"/>
</dbReference>
<dbReference type="Pfam" id="PF03706">
    <property type="entry name" value="LPG_synthase_TM"/>
    <property type="match status" value="1"/>
</dbReference>
<feature type="transmembrane region" description="Helical" evidence="6">
    <location>
        <begin position="306"/>
        <end position="324"/>
    </location>
</feature>
<keyword evidence="2" id="KW-1003">Cell membrane</keyword>
<dbReference type="GO" id="GO:0005886">
    <property type="term" value="C:plasma membrane"/>
    <property type="evidence" value="ECO:0007669"/>
    <property type="project" value="UniProtKB-SubCell"/>
</dbReference>
<keyword evidence="3 6" id="KW-0812">Transmembrane</keyword>
<dbReference type="NCBIfam" id="TIGR00374">
    <property type="entry name" value="flippase-like domain"/>
    <property type="match status" value="1"/>
</dbReference>
<dbReference type="PANTHER" id="PTHR39087">
    <property type="entry name" value="UPF0104 MEMBRANE PROTEIN MJ1595"/>
    <property type="match status" value="1"/>
</dbReference>
<accession>A0A381WBG1</accession>
<feature type="transmembrane region" description="Helical" evidence="6">
    <location>
        <begin position="216"/>
        <end position="237"/>
    </location>
</feature>
<feature type="transmembrane region" description="Helical" evidence="6">
    <location>
        <begin position="172"/>
        <end position="195"/>
    </location>
</feature>
<reference evidence="7" key="1">
    <citation type="submission" date="2018-05" db="EMBL/GenBank/DDBJ databases">
        <authorList>
            <person name="Lanie J.A."/>
            <person name="Ng W.-L."/>
            <person name="Kazmierczak K.M."/>
            <person name="Andrzejewski T.M."/>
            <person name="Davidsen T.M."/>
            <person name="Wayne K.J."/>
            <person name="Tettelin H."/>
            <person name="Glass J.I."/>
            <person name="Rusch D."/>
            <person name="Podicherti R."/>
            <person name="Tsui H.-C.T."/>
            <person name="Winkler M.E."/>
        </authorList>
    </citation>
    <scope>NUCLEOTIDE SEQUENCE</scope>
</reference>
<evidence type="ECO:0000256" key="6">
    <source>
        <dbReference type="SAM" id="Phobius"/>
    </source>
</evidence>
<feature type="transmembrane region" description="Helical" evidence="6">
    <location>
        <begin position="58"/>
        <end position="77"/>
    </location>
</feature>
<feature type="transmembrane region" description="Helical" evidence="6">
    <location>
        <begin position="20"/>
        <end position="38"/>
    </location>
</feature>
<organism evidence="7">
    <name type="scientific">marine metagenome</name>
    <dbReference type="NCBI Taxonomy" id="408172"/>
    <lineage>
        <taxon>unclassified sequences</taxon>
        <taxon>metagenomes</taxon>
        <taxon>ecological metagenomes</taxon>
    </lineage>
</organism>
<evidence type="ECO:0000256" key="3">
    <source>
        <dbReference type="ARBA" id="ARBA00022692"/>
    </source>
</evidence>
<proteinExistence type="predicted"/>
<keyword evidence="5 6" id="KW-0472">Membrane</keyword>
<keyword evidence="4 6" id="KW-1133">Transmembrane helix</keyword>
<dbReference type="AlphaFoldDB" id="A0A381WBG1"/>
<feature type="transmembrane region" description="Helical" evidence="6">
    <location>
        <begin position="146"/>
        <end position="166"/>
    </location>
</feature>
<name>A0A381WBG1_9ZZZZ</name>
<evidence type="ECO:0000256" key="5">
    <source>
        <dbReference type="ARBA" id="ARBA00023136"/>
    </source>
</evidence>
<evidence type="ECO:0000313" key="7">
    <source>
        <dbReference type="EMBL" id="SVA49348.1"/>
    </source>
</evidence>
<dbReference type="PANTHER" id="PTHR39087:SF2">
    <property type="entry name" value="UPF0104 MEMBRANE PROTEIN MJ1595"/>
    <property type="match status" value="1"/>
</dbReference>
<sequence>MGFLIYKRTGLKAYPLRRGAPLTTLLFLALAGLFLFFLVVRFDLNARELWANITETNFAVLLAAFVLHYTTFIFRGARWRLLLINVQRGEDPNPTIQNCGGLILVSWFVNCITVLRIGDIYRAHLYSTETGHSLSQTIGTVVAERIVDVFIMFGLLLLASGLMVSTGVDTPWIFVMFASSVPFLLGIVLIGMIIFKERFSRFLPFSLGEAYLRFHRGALGSYERLPVILILGLLGWLAEAGRLFLVIQALGFDVSIPLVLFATLANSLLTLLPIGGLGITEFGVAAILSSGLVRTAAGSVVIVDRLLSYLSVIVVGGILFVIRTEMNRRIQSSKEMVDLPSGK</sequence>
<evidence type="ECO:0000256" key="1">
    <source>
        <dbReference type="ARBA" id="ARBA00004651"/>
    </source>
</evidence>